<name>A0A3S4TMR2_9GAMM</name>
<accession>A0A3S4TMR2</accession>
<dbReference type="Proteomes" id="UP000287563">
    <property type="component" value="Unassembled WGS sequence"/>
</dbReference>
<keyword evidence="1" id="KW-1133">Transmembrane helix</keyword>
<organism evidence="2 3">
    <name type="scientific">Photobacterium chitinilyticum</name>
    <dbReference type="NCBI Taxonomy" id="2485123"/>
    <lineage>
        <taxon>Bacteria</taxon>
        <taxon>Pseudomonadati</taxon>
        <taxon>Pseudomonadota</taxon>
        <taxon>Gammaproteobacteria</taxon>
        <taxon>Vibrionales</taxon>
        <taxon>Vibrionaceae</taxon>
        <taxon>Photobacterium</taxon>
    </lineage>
</organism>
<dbReference type="OrthoDB" id="5825404at2"/>
<keyword evidence="1" id="KW-0812">Transmembrane</keyword>
<keyword evidence="1" id="KW-0472">Membrane</keyword>
<feature type="transmembrane region" description="Helical" evidence="1">
    <location>
        <begin position="6"/>
        <end position="24"/>
    </location>
</feature>
<evidence type="ECO:0000313" key="3">
    <source>
        <dbReference type="Proteomes" id="UP000287563"/>
    </source>
</evidence>
<protein>
    <submittedName>
        <fullName evidence="2">Uncharacterized protein</fullName>
    </submittedName>
</protein>
<proteinExistence type="predicted"/>
<feature type="transmembrane region" description="Helical" evidence="1">
    <location>
        <begin position="36"/>
        <end position="55"/>
    </location>
</feature>
<evidence type="ECO:0000313" key="2">
    <source>
        <dbReference type="EMBL" id="RWX55902.1"/>
    </source>
</evidence>
<dbReference type="EMBL" id="RJLM01000003">
    <property type="protein sequence ID" value="RWX55902.1"/>
    <property type="molecule type" value="Genomic_DNA"/>
</dbReference>
<feature type="transmembrane region" description="Helical" evidence="1">
    <location>
        <begin position="61"/>
        <end position="77"/>
    </location>
</feature>
<dbReference type="AlphaFoldDB" id="A0A3S4TMR2"/>
<evidence type="ECO:0000256" key="1">
    <source>
        <dbReference type="SAM" id="Phobius"/>
    </source>
</evidence>
<sequence length="111" mass="12552">MQQDLLVTFAIIWLGLSVGSYMLFQRGADVERKRKLWPAYTIFSNVVIGAVIVYMQPPLPMMLGLLAFMVPLTWLTIRGTKFCAACGRATRAPFFMKPAGKCSHCQKPFQY</sequence>
<reference evidence="2 3" key="1">
    <citation type="submission" date="2018-11" db="EMBL/GenBank/DDBJ databases">
        <title>Photobacterium sp. BEI247 sp. nov., a marine bacterium isolated from Yongle Blue Hole in the South China Sea.</title>
        <authorList>
            <person name="Wang X."/>
        </authorList>
    </citation>
    <scope>NUCLEOTIDE SEQUENCE [LARGE SCALE GENOMIC DNA]</scope>
    <source>
        <strain evidence="3">BEI247</strain>
    </source>
</reference>
<comment type="caution">
    <text evidence="2">The sequence shown here is derived from an EMBL/GenBank/DDBJ whole genome shotgun (WGS) entry which is preliminary data.</text>
</comment>
<gene>
    <name evidence="2" type="ORF">EDI28_10295</name>
</gene>
<keyword evidence="3" id="KW-1185">Reference proteome</keyword>